<feature type="transmembrane region" description="Helical" evidence="1">
    <location>
        <begin position="91"/>
        <end position="112"/>
    </location>
</feature>
<evidence type="ECO:0000256" key="1">
    <source>
        <dbReference type="SAM" id="Phobius"/>
    </source>
</evidence>
<name>A0A6B3BT29_9ACTN</name>
<proteinExistence type="predicted"/>
<evidence type="ECO:0000313" key="2">
    <source>
        <dbReference type="EMBL" id="NEC87515.1"/>
    </source>
</evidence>
<reference evidence="2" key="1">
    <citation type="submission" date="2020-01" db="EMBL/GenBank/DDBJ databases">
        <title>Insect and environment-associated Actinomycetes.</title>
        <authorList>
            <person name="Currrie C."/>
            <person name="Chevrette M."/>
            <person name="Carlson C."/>
            <person name="Stubbendieck R."/>
            <person name="Wendt-Pienkowski E."/>
        </authorList>
    </citation>
    <scope>NUCLEOTIDE SEQUENCE</scope>
    <source>
        <strain evidence="2">SID12501</strain>
    </source>
</reference>
<keyword evidence="1" id="KW-0472">Membrane</keyword>
<organism evidence="2">
    <name type="scientific">Streptomyces sp. SID12501</name>
    <dbReference type="NCBI Taxonomy" id="2706042"/>
    <lineage>
        <taxon>Bacteria</taxon>
        <taxon>Bacillati</taxon>
        <taxon>Actinomycetota</taxon>
        <taxon>Actinomycetes</taxon>
        <taxon>Kitasatosporales</taxon>
        <taxon>Streptomycetaceae</taxon>
        <taxon>Streptomyces</taxon>
    </lineage>
</organism>
<feature type="transmembrane region" description="Helical" evidence="1">
    <location>
        <begin position="57"/>
        <end position="79"/>
    </location>
</feature>
<protein>
    <submittedName>
        <fullName evidence="2">Uncharacterized protein</fullName>
    </submittedName>
</protein>
<feature type="transmembrane region" description="Helical" evidence="1">
    <location>
        <begin position="14"/>
        <end position="37"/>
    </location>
</feature>
<gene>
    <name evidence="2" type="ORF">G3I71_17150</name>
</gene>
<sequence>MTEKRSEEFRLREGLGIAGFVITLVGAGAVLVFVLGAWKAFVRNTAPTVLDLPGGPWTFGILCGLISVFGVFSGHRLLMAGPYAEARIPRVARSAATAVCWGGALASLSYVLGSLPGRNCPSYRACAYIPGTGSALIAYAGTTAVVGWLVHRVSNTRVEKRRALERERVRKMRKKGKGKSRAAARRG</sequence>
<dbReference type="EMBL" id="JAAGLU010000013">
    <property type="protein sequence ID" value="NEC87515.1"/>
    <property type="molecule type" value="Genomic_DNA"/>
</dbReference>
<accession>A0A6B3BT29</accession>
<keyword evidence="1" id="KW-0812">Transmembrane</keyword>
<dbReference type="RefSeq" id="WP_164315648.1">
    <property type="nucleotide sequence ID" value="NZ_JAAGLU010000013.1"/>
</dbReference>
<keyword evidence="1" id="KW-1133">Transmembrane helix</keyword>
<dbReference type="AlphaFoldDB" id="A0A6B3BT29"/>
<feature type="transmembrane region" description="Helical" evidence="1">
    <location>
        <begin position="132"/>
        <end position="151"/>
    </location>
</feature>
<comment type="caution">
    <text evidence="2">The sequence shown here is derived from an EMBL/GenBank/DDBJ whole genome shotgun (WGS) entry which is preliminary data.</text>
</comment>